<dbReference type="EC" id="3.5.1.25" evidence="7"/>
<dbReference type="PANTHER" id="PTHR11113">
    <property type="entry name" value="N-ACETYLGLUCOSAMINE-6-PHOSPHATE DEACETYLASE"/>
    <property type="match status" value="1"/>
</dbReference>
<dbReference type="Pfam" id="PF01979">
    <property type="entry name" value="Amidohydro_1"/>
    <property type="match status" value="1"/>
</dbReference>
<dbReference type="PIRSF" id="PIRSF038994">
    <property type="entry name" value="NagA"/>
    <property type="match status" value="1"/>
</dbReference>
<dbReference type="InterPro" id="IPR003764">
    <property type="entry name" value="GlcNAc_6-P_deAcase"/>
</dbReference>
<dbReference type="InterPro" id="IPR006680">
    <property type="entry name" value="Amidohydro-rel"/>
</dbReference>
<dbReference type="Gene3D" id="3.20.20.140">
    <property type="entry name" value="Metal-dependent hydrolases"/>
    <property type="match status" value="1"/>
</dbReference>
<evidence type="ECO:0000313" key="8">
    <source>
        <dbReference type="Proteomes" id="UP001442841"/>
    </source>
</evidence>
<sequence length="383" mass="40732">MTRYRAAHLFTGHGWHSPGEVVVEGDRIVSVGPPSEDTITEDTAPEDTTTEVIDLGEVTLAPGLVDVHNHGGGGVAFADDPGPAIELHRQAGTTSIVASLVSQSIDTLEAQVHRLRPLVESDELAGIHLEGPWLSERYKGAHPAEQLRDPVDVDVDRLLDAGAGTVRMVTLAVERAGAPETVRRLAARDVVVALGHSDCTFEQAREAIDAGVTGATHLFNAMPGLHHRTPGPILALLADERVWCELIVDGVHVHVDLVAWVLGLHDRVVLITDAMAAAGCADGHYRLGDLPVEVADGVARIAGTDTIAGSTLTLAAAVRTAILAGVRPEVALRSATLNPARYLRLIDVGTLEEGSWADFVTFDADWRIGTVVRRGRRVEPLSV</sequence>
<evidence type="ECO:0000256" key="1">
    <source>
        <dbReference type="ARBA" id="ARBA00010716"/>
    </source>
</evidence>
<feature type="domain" description="Amidohydrolase-related" evidence="6">
    <location>
        <begin position="60"/>
        <end position="364"/>
    </location>
</feature>
<evidence type="ECO:0000256" key="5">
    <source>
        <dbReference type="PIRNR" id="PIRNR038994"/>
    </source>
</evidence>
<dbReference type="InterPro" id="IPR011059">
    <property type="entry name" value="Metal-dep_hydrolase_composite"/>
</dbReference>
<dbReference type="GO" id="GO:0008448">
    <property type="term" value="F:N-acetylglucosamine-6-phosphate deacetylase activity"/>
    <property type="evidence" value="ECO:0007669"/>
    <property type="project" value="UniProtKB-EC"/>
</dbReference>
<evidence type="ECO:0000256" key="2">
    <source>
        <dbReference type="ARBA" id="ARBA00022723"/>
    </source>
</evidence>
<dbReference type="RefSeq" id="WP_425308513.1">
    <property type="nucleotide sequence ID" value="NZ_CP154795.1"/>
</dbReference>
<dbReference type="Proteomes" id="UP001442841">
    <property type="component" value="Chromosome"/>
</dbReference>
<keyword evidence="4 5" id="KW-0119">Carbohydrate metabolism</keyword>
<dbReference type="EMBL" id="CP154795">
    <property type="protein sequence ID" value="XAN07059.1"/>
    <property type="molecule type" value="Genomic_DNA"/>
</dbReference>
<evidence type="ECO:0000259" key="6">
    <source>
        <dbReference type="Pfam" id="PF01979"/>
    </source>
</evidence>
<dbReference type="CDD" id="cd00854">
    <property type="entry name" value="NagA"/>
    <property type="match status" value="1"/>
</dbReference>
<dbReference type="InterPro" id="IPR032466">
    <property type="entry name" value="Metal_Hydrolase"/>
</dbReference>
<evidence type="ECO:0000256" key="4">
    <source>
        <dbReference type="ARBA" id="ARBA00023277"/>
    </source>
</evidence>
<dbReference type="PANTHER" id="PTHR11113:SF14">
    <property type="entry name" value="N-ACETYLGLUCOSAMINE-6-PHOSPHATE DEACETYLASE"/>
    <property type="match status" value="1"/>
</dbReference>
<evidence type="ECO:0000256" key="3">
    <source>
        <dbReference type="ARBA" id="ARBA00022801"/>
    </source>
</evidence>
<dbReference type="SUPFAM" id="SSF51338">
    <property type="entry name" value="Composite domain of metallo-dependent hydrolases"/>
    <property type="match status" value="1"/>
</dbReference>
<dbReference type="NCBIfam" id="TIGR00221">
    <property type="entry name" value="nagA"/>
    <property type="match status" value="1"/>
</dbReference>
<dbReference type="SUPFAM" id="SSF51556">
    <property type="entry name" value="Metallo-dependent hydrolases"/>
    <property type="match status" value="1"/>
</dbReference>
<name>A0ABZ3FPM0_9ACTN</name>
<keyword evidence="8" id="KW-1185">Reference proteome</keyword>
<evidence type="ECO:0000313" key="7">
    <source>
        <dbReference type="EMBL" id="XAN07059.1"/>
    </source>
</evidence>
<dbReference type="Gene3D" id="2.30.40.10">
    <property type="entry name" value="Urease, subunit C, domain 1"/>
    <property type="match status" value="1"/>
</dbReference>
<comment type="similarity">
    <text evidence="1 5">Belongs to the metallo-dependent hydrolases superfamily. NagA family.</text>
</comment>
<gene>
    <name evidence="7" type="primary">nagA</name>
    <name evidence="7" type="ORF">AADG42_07030</name>
</gene>
<protein>
    <submittedName>
        <fullName evidence="7">N-acetylglucosamine-6-phosphate deacetylase</fullName>
        <ecNumber evidence="7">3.5.1.25</ecNumber>
    </submittedName>
</protein>
<keyword evidence="3 5" id="KW-0378">Hydrolase</keyword>
<keyword evidence="2" id="KW-0479">Metal-binding</keyword>
<accession>A0ABZ3FPM0</accession>
<reference evidence="7 8" key="1">
    <citation type="submission" date="2024-04" db="EMBL/GenBank/DDBJ databases">
        <title>Isolation of an actinomycete strain from pig manure.</title>
        <authorList>
            <person name="Gong T."/>
            <person name="Yu Z."/>
            <person name="An M."/>
            <person name="Wei C."/>
            <person name="Yang W."/>
            <person name="Liu L."/>
        </authorList>
    </citation>
    <scope>NUCLEOTIDE SEQUENCE [LARGE SCALE GENOMIC DNA]</scope>
    <source>
        <strain evidence="7 8">ZF39</strain>
    </source>
</reference>
<organism evidence="7 8">
    <name type="scientific">Ammonicoccus fulvus</name>
    <dbReference type="NCBI Taxonomy" id="3138240"/>
    <lineage>
        <taxon>Bacteria</taxon>
        <taxon>Bacillati</taxon>
        <taxon>Actinomycetota</taxon>
        <taxon>Actinomycetes</taxon>
        <taxon>Propionibacteriales</taxon>
        <taxon>Propionibacteriaceae</taxon>
        <taxon>Ammonicoccus</taxon>
    </lineage>
</organism>
<proteinExistence type="inferred from homology"/>